<dbReference type="InterPro" id="IPR035992">
    <property type="entry name" value="Ricin_B-like_lectins"/>
</dbReference>
<evidence type="ECO:0008006" key="4">
    <source>
        <dbReference type="Google" id="ProtNLM"/>
    </source>
</evidence>
<proteinExistence type="predicted"/>
<evidence type="ECO:0000313" key="3">
    <source>
        <dbReference type="Proteomes" id="UP001215598"/>
    </source>
</evidence>
<accession>A0AAD7NEN9</accession>
<name>A0AAD7NEN9_9AGAR</name>
<dbReference type="Proteomes" id="UP001215598">
    <property type="component" value="Unassembled WGS sequence"/>
</dbReference>
<reference evidence="2" key="1">
    <citation type="submission" date="2023-03" db="EMBL/GenBank/DDBJ databases">
        <title>Massive genome expansion in bonnet fungi (Mycena s.s.) driven by repeated elements and novel gene families across ecological guilds.</title>
        <authorList>
            <consortium name="Lawrence Berkeley National Laboratory"/>
            <person name="Harder C.B."/>
            <person name="Miyauchi S."/>
            <person name="Viragh M."/>
            <person name="Kuo A."/>
            <person name="Thoen E."/>
            <person name="Andreopoulos B."/>
            <person name="Lu D."/>
            <person name="Skrede I."/>
            <person name="Drula E."/>
            <person name="Henrissat B."/>
            <person name="Morin E."/>
            <person name="Kohler A."/>
            <person name="Barry K."/>
            <person name="LaButti K."/>
            <person name="Morin E."/>
            <person name="Salamov A."/>
            <person name="Lipzen A."/>
            <person name="Mereny Z."/>
            <person name="Hegedus B."/>
            <person name="Baldrian P."/>
            <person name="Stursova M."/>
            <person name="Weitz H."/>
            <person name="Taylor A."/>
            <person name="Grigoriev I.V."/>
            <person name="Nagy L.G."/>
            <person name="Martin F."/>
            <person name="Kauserud H."/>
        </authorList>
    </citation>
    <scope>NUCLEOTIDE SEQUENCE</scope>
    <source>
        <strain evidence="2">CBHHK182m</strain>
    </source>
</reference>
<keyword evidence="3" id="KW-1185">Reference proteome</keyword>
<evidence type="ECO:0000313" key="2">
    <source>
        <dbReference type="EMBL" id="KAJ7756634.1"/>
    </source>
</evidence>
<gene>
    <name evidence="2" type="ORF">B0H16DRAFT_687945</name>
</gene>
<protein>
    <recommendedName>
        <fullName evidence="4">Ricin B lectin domain-containing protein</fullName>
    </recommendedName>
</protein>
<sequence>MHSFTKLINFALCALSTLDTANCATKFVSQGELLPIQPTNEGLAGTQLVNVGFNGALFALPAGDVLLEKGNTGQNDFGVWEKNDLEDETYVFKNSATGWYVATTGDNDHLLVAPGEAPAVFRVTQDSTNNRTYIIQLIDENLVWEATLIGESQTLGRVVLRPDTGSSSQRWKFVTV</sequence>
<keyword evidence="1" id="KW-0732">Signal</keyword>
<organism evidence="2 3">
    <name type="scientific">Mycena metata</name>
    <dbReference type="NCBI Taxonomy" id="1033252"/>
    <lineage>
        <taxon>Eukaryota</taxon>
        <taxon>Fungi</taxon>
        <taxon>Dikarya</taxon>
        <taxon>Basidiomycota</taxon>
        <taxon>Agaricomycotina</taxon>
        <taxon>Agaricomycetes</taxon>
        <taxon>Agaricomycetidae</taxon>
        <taxon>Agaricales</taxon>
        <taxon>Marasmiineae</taxon>
        <taxon>Mycenaceae</taxon>
        <taxon>Mycena</taxon>
    </lineage>
</organism>
<dbReference type="SUPFAM" id="SSF50370">
    <property type="entry name" value="Ricin B-like lectins"/>
    <property type="match status" value="1"/>
</dbReference>
<feature type="chain" id="PRO_5042135625" description="Ricin B lectin domain-containing protein" evidence="1">
    <location>
        <begin position="24"/>
        <end position="176"/>
    </location>
</feature>
<evidence type="ECO:0000256" key="1">
    <source>
        <dbReference type="SAM" id="SignalP"/>
    </source>
</evidence>
<comment type="caution">
    <text evidence="2">The sequence shown here is derived from an EMBL/GenBank/DDBJ whole genome shotgun (WGS) entry which is preliminary data.</text>
</comment>
<dbReference type="Gene3D" id="2.80.10.50">
    <property type="match status" value="1"/>
</dbReference>
<dbReference type="AlphaFoldDB" id="A0AAD7NEN9"/>
<dbReference type="EMBL" id="JARKIB010000046">
    <property type="protein sequence ID" value="KAJ7756634.1"/>
    <property type="molecule type" value="Genomic_DNA"/>
</dbReference>
<feature type="signal peptide" evidence="1">
    <location>
        <begin position="1"/>
        <end position="23"/>
    </location>
</feature>